<sequence length="76" mass="8641">MFLGFNIIFRLKQTEAKILTRQGNGINRPAARQVVEGEWLYAVPCPGNIFRVYLVEIMVGYFLITIVPLEVGAKRT</sequence>
<keyword evidence="1" id="KW-0472">Membrane</keyword>
<protein>
    <submittedName>
        <fullName evidence="2">Uncharacterized protein</fullName>
    </submittedName>
</protein>
<name>A0A3N0EH94_SINP1</name>
<keyword evidence="1" id="KW-0812">Transmembrane</keyword>
<gene>
    <name evidence="2" type="ORF">ED312_10230</name>
</gene>
<evidence type="ECO:0000313" key="2">
    <source>
        <dbReference type="EMBL" id="RNL87181.1"/>
    </source>
</evidence>
<evidence type="ECO:0000313" key="3">
    <source>
        <dbReference type="Proteomes" id="UP000267469"/>
    </source>
</evidence>
<reference evidence="2 3" key="1">
    <citation type="submission" date="2018-10" db="EMBL/GenBank/DDBJ databases">
        <title>Sinomicrobium pectinilyticum sp. nov., a pectinase-producing bacterium isolated from alkaline and saline soil, and emended description of the genus Sinomicrobium.</title>
        <authorList>
            <person name="Cheng B."/>
            <person name="Li C."/>
            <person name="Lai Q."/>
            <person name="Du M."/>
            <person name="Shao Z."/>
            <person name="Xu P."/>
            <person name="Yang C."/>
        </authorList>
    </citation>
    <scope>NUCLEOTIDE SEQUENCE [LARGE SCALE GENOMIC DNA]</scope>
    <source>
        <strain evidence="2 3">5DNS001</strain>
    </source>
</reference>
<evidence type="ECO:0000256" key="1">
    <source>
        <dbReference type="SAM" id="Phobius"/>
    </source>
</evidence>
<dbReference type="AlphaFoldDB" id="A0A3N0EH94"/>
<keyword evidence="1" id="KW-1133">Transmembrane helix</keyword>
<accession>A0A3N0EH94</accession>
<proteinExistence type="predicted"/>
<feature type="transmembrane region" description="Helical" evidence="1">
    <location>
        <begin position="49"/>
        <end position="69"/>
    </location>
</feature>
<keyword evidence="3" id="KW-1185">Reference proteome</keyword>
<comment type="caution">
    <text evidence="2">The sequence shown here is derived from an EMBL/GenBank/DDBJ whole genome shotgun (WGS) entry which is preliminary data.</text>
</comment>
<organism evidence="2 3">
    <name type="scientific">Sinomicrobium pectinilyticum</name>
    <dbReference type="NCBI Taxonomy" id="1084421"/>
    <lineage>
        <taxon>Bacteria</taxon>
        <taxon>Pseudomonadati</taxon>
        <taxon>Bacteroidota</taxon>
        <taxon>Flavobacteriia</taxon>
        <taxon>Flavobacteriales</taxon>
        <taxon>Flavobacteriaceae</taxon>
        <taxon>Sinomicrobium</taxon>
    </lineage>
</organism>
<dbReference type="EMBL" id="RJTM01000072">
    <property type="protein sequence ID" value="RNL87181.1"/>
    <property type="molecule type" value="Genomic_DNA"/>
</dbReference>
<dbReference type="Proteomes" id="UP000267469">
    <property type="component" value="Unassembled WGS sequence"/>
</dbReference>